<evidence type="ECO:0000313" key="1">
    <source>
        <dbReference type="EMBL" id="DAE22752.1"/>
    </source>
</evidence>
<organism evidence="1">
    <name type="scientific">Siphoviridae sp. ct2hZ16</name>
    <dbReference type="NCBI Taxonomy" id="2826276"/>
    <lineage>
        <taxon>Viruses</taxon>
        <taxon>Duplodnaviria</taxon>
        <taxon>Heunggongvirae</taxon>
        <taxon>Uroviricota</taxon>
        <taxon>Caudoviricetes</taxon>
    </lineage>
</organism>
<protein>
    <submittedName>
        <fullName evidence="1">RNaseZ</fullName>
    </submittedName>
</protein>
<reference evidence="1" key="1">
    <citation type="journal article" date="2021" name="Proc. Natl. Acad. Sci. U.S.A.">
        <title>A Catalog of Tens of Thousands of Viruses from Human Metagenomes Reveals Hidden Associations with Chronic Diseases.</title>
        <authorList>
            <person name="Tisza M.J."/>
            <person name="Buck C.B."/>
        </authorList>
    </citation>
    <scope>NUCLEOTIDE SEQUENCE</scope>
    <source>
        <strain evidence="1">Ct2hZ16</strain>
    </source>
</reference>
<dbReference type="InterPro" id="IPR036866">
    <property type="entry name" value="RibonucZ/Hydroxyglut_hydro"/>
</dbReference>
<name>A0A8S5QUM6_9CAUD</name>
<sequence>MDCKIISTGSQGNAVIIQNSILIDCGVPFSRLTDSYKNLKLVLLTHIHGDHFNPATLCKLARERPTLRFACCGWLCAFLVDVGVKTSQIDVIRPDCWYNYKTLCRIKAQETKHDVQNCCWHIELPQPTVERLFYATDTNNLNGIKAKGYNLYLVEANYTDAGIKDRIADKKIDGKYVYEKRVMREHLSKEKADDWLYQNMAAYSEYVYMHRHEEKDN</sequence>
<dbReference type="EMBL" id="BK015739">
    <property type="protein sequence ID" value="DAE22752.1"/>
    <property type="molecule type" value="Genomic_DNA"/>
</dbReference>
<proteinExistence type="predicted"/>
<dbReference type="SUPFAM" id="SSF56281">
    <property type="entry name" value="Metallo-hydrolase/oxidoreductase"/>
    <property type="match status" value="1"/>
</dbReference>
<dbReference type="Gene3D" id="3.60.15.10">
    <property type="entry name" value="Ribonuclease Z/Hydroxyacylglutathione hydrolase-like"/>
    <property type="match status" value="1"/>
</dbReference>
<accession>A0A8S5QUM6</accession>